<keyword evidence="2" id="KW-1185">Reference proteome</keyword>
<sequence length="224" mass="24286">MRELIYVSTAKLRQLVPDLPKRPRGLRDVEAEVTTPVGGVKVGKAARPAEPGLAAAVAGLEASPRAPKWFAEPGLRPGQWVHFEAPMAYGEIGGSVVFLDVDEAVDGYPTGGRLRLLLHGSRDHLVGALPGAERDMDPGHHSLWVRFVQILMELDEPDRAEAAEHPRFLARMVDSLDALADRLQPRFTAAWAAGYARITAVVPVDECTILAATPLYVEHVAPPD</sequence>
<accession>A0ABU0EUI7</accession>
<comment type="caution">
    <text evidence="1">The sequence shown here is derived from an EMBL/GenBank/DDBJ whole genome shotgun (WGS) entry which is preliminary data.</text>
</comment>
<organism evidence="1 2">
    <name type="scientific">Amycolatopsis thermophila</name>
    <dbReference type="NCBI Taxonomy" id="206084"/>
    <lineage>
        <taxon>Bacteria</taxon>
        <taxon>Bacillati</taxon>
        <taxon>Actinomycetota</taxon>
        <taxon>Actinomycetes</taxon>
        <taxon>Pseudonocardiales</taxon>
        <taxon>Pseudonocardiaceae</taxon>
        <taxon>Amycolatopsis</taxon>
    </lineage>
</organism>
<dbReference type="NCBIfam" id="NF040893">
    <property type="entry name" value="SAVMC3_10250"/>
    <property type="match status" value="1"/>
</dbReference>
<dbReference type="EMBL" id="JAUSUT010000001">
    <property type="protein sequence ID" value="MDQ0378457.1"/>
    <property type="molecule type" value="Genomic_DNA"/>
</dbReference>
<dbReference type="Proteomes" id="UP001229651">
    <property type="component" value="Unassembled WGS sequence"/>
</dbReference>
<evidence type="ECO:0000313" key="1">
    <source>
        <dbReference type="EMBL" id="MDQ0378457.1"/>
    </source>
</evidence>
<evidence type="ECO:0000313" key="2">
    <source>
        <dbReference type="Proteomes" id="UP001229651"/>
    </source>
</evidence>
<proteinExistence type="predicted"/>
<gene>
    <name evidence="1" type="ORF">FB470_002451</name>
</gene>
<dbReference type="RefSeq" id="WP_306991199.1">
    <property type="nucleotide sequence ID" value="NZ_JAUSUT010000001.1"/>
</dbReference>
<dbReference type="InterPro" id="IPR054284">
    <property type="entry name" value="DUF7019"/>
</dbReference>
<reference evidence="1 2" key="1">
    <citation type="submission" date="2023-07" db="EMBL/GenBank/DDBJ databases">
        <title>Sequencing the genomes of 1000 actinobacteria strains.</title>
        <authorList>
            <person name="Klenk H.-P."/>
        </authorList>
    </citation>
    <scope>NUCLEOTIDE SEQUENCE [LARGE SCALE GENOMIC DNA]</scope>
    <source>
        <strain evidence="1 2">DSM 45805</strain>
    </source>
</reference>
<protein>
    <submittedName>
        <fullName evidence="1">Uncharacterized protein</fullName>
    </submittedName>
</protein>
<name>A0ABU0EUI7_9PSEU</name>
<dbReference type="Pfam" id="PF22880">
    <property type="entry name" value="DUF7019"/>
    <property type="match status" value="1"/>
</dbReference>